<dbReference type="AlphaFoldDB" id="A0A0R3KT85"/>
<name>A0A0R3KT85_9BRAD</name>
<evidence type="ECO:0008006" key="4">
    <source>
        <dbReference type="Google" id="ProtNLM"/>
    </source>
</evidence>
<dbReference type="EMBL" id="LLXZ01000197">
    <property type="protein sequence ID" value="KRQ96628.1"/>
    <property type="molecule type" value="Genomic_DNA"/>
</dbReference>
<keyword evidence="1" id="KW-1133">Transmembrane helix</keyword>
<organism evidence="2 3">
    <name type="scientific">Bradyrhizobium jicamae</name>
    <dbReference type="NCBI Taxonomy" id="280332"/>
    <lineage>
        <taxon>Bacteria</taxon>
        <taxon>Pseudomonadati</taxon>
        <taxon>Pseudomonadota</taxon>
        <taxon>Alphaproteobacteria</taxon>
        <taxon>Hyphomicrobiales</taxon>
        <taxon>Nitrobacteraceae</taxon>
        <taxon>Bradyrhizobium</taxon>
    </lineage>
</organism>
<gene>
    <name evidence="2" type="ORF">CQ12_08675</name>
</gene>
<dbReference type="RefSeq" id="WP_057839731.1">
    <property type="nucleotide sequence ID" value="NZ_LLXZ01000197.1"/>
</dbReference>
<dbReference type="STRING" id="280332.CQ12_08675"/>
<proteinExistence type="predicted"/>
<keyword evidence="3" id="KW-1185">Reference proteome</keyword>
<sequence length="76" mass="8127">MRWIYLAVIILFVAATVIFALQNFEIVTMSFLGLNARVPLALLAAVAYLLGAATGGSLFALLRRSYAESRGGFGTS</sequence>
<feature type="transmembrane region" description="Helical" evidence="1">
    <location>
        <begin position="36"/>
        <end position="62"/>
    </location>
</feature>
<reference evidence="2 3" key="1">
    <citation type="submission" date="2014-03" db="EMBL/GenBank/DDBJ databases">
        <title>Bradyrhizobium valentinum sp. nov., isolated from effective nodules of Lupinus mariae-josephae, a lupine endemic of basic-lime soils in Eastern Spain.</title>
        <authorList>
            <person name="Duran D."/>
            <person name="Rey L."/>
            <person name="Navarro A."/>
            <person name="Busquets A."/>
            <person name="Imperial J."/>
            <person name="Ruiz-Argueso T."/>
        </authorList>
    </citation>
    <scope>NUCLEOTIDE SEQUENCE [LARGE SCALE GENOMIC DNA]</scope>
    <source>
        <strain evidence="2 3">PAC68</strain>
    </source>
</reference>
<keyword evidence="1" id="KW-0472">Membrane</keyword>
<dbReference type="OrthoDB" id="8250327at2"/>
<evidence type="ECO:0000313" key="3">
    <source>
        <dbReference type="Proteomes" id="UP000050863"/>
    </source>
</evidence>
<evidence type="ECO:0000313" key="2">
    <source>
        <dbReference type="EMBL" id="KRQ96628.1"/>
    </source>
</evidence>
<comment type="caution">
    <text evidence="2">The sequence shown here is derived from an EMBL/GenBank/DDBJ whole genome shotgun (WGS) entry which is preliminary data.</text>
</comment>
<keyword evidence="1" id="KW-0812">Transmembrane</keyword>
<accession>A0A0R3KT85</accession>
<protein>
    <recommendedName>
        <fullName evidence="4">Lipopolysaccharide assembly protein A domain-containing protein</fullName>
    </recommendedName>
</protein>
<dbReference type="Proteomes" id="UP000050863">
    <property type="component" value="Unassembled WGS sequence"/>
</dbReference>
<evidence type="ECO:0000256" key="1">
    <source>
        <dbReference type="SAM" id="Phobius"/>
    </source>
</evidence>